<dbReference type="Pfam" id="PF01594">
    <property type="entry name" value="AI-2E_transport"/>
    <property type="match status" value="1"/>
</dbReference>
<evidence type="ECO:0000256" key="6">
    <source>
        <dbReference type="ARBA" id="ARBA00022989"/>
    </source>
</evidence>
<evidence type="ECO:0000256" key="8">
    <source>
        <dbReference type="SAM" id="Phobius"/>
    </source>
</evidence>
<sequence length="382" mass="41844">MVISDKPFTFDRVIRIAITIGLIWGGIQVLGYLSDVLVPFVVALILAYLMHPLCLRIQQYVKRREVAVLLTLAIIICALVGLTSLIVPMITAEVKHMGNLLTEFANNSALAAKASRELPSEVWAVLKDVLNQSDLRDFFTSSQGLDMVQAAAKKLLPGLWGAVKGASNLFMGIMGLLIIVLYTVFLLMDFQKVQSDWRSMLPAAWRTPVELFVNDFEAGMNRYFRAQAVVAAIVGVLFAIGFSMIGLPLAIVLGLFIGALNMVPYLQILGFVPAILLGLIHWLETDINFAVLLLLILAVFGVVQLIQDAILTPRIMGQAMGLSPWMILLSLSVWGKLLGLLGLLIALPMTVLTLSYYRRLIAPAPDLPPVSDEEVPHTETPA</sequence>
<dbReference type="GO" id="GO:0005886">
    <property type="term" value="C:plasma membrane"/>
    <property type="evidence" value="ECO:0007669"/>
    <property type="project" value="UniProtKB-SubCell"/>
</dbReference>
<keyword evidence="6 8" id="KW-1133">Transmembrane helix</keyword>
<dbReference type="InterPro" id="IPR002549">
    <property type="entry name" value="AI-2E-like"/>
</dbReference>
<feature type="transmembrane region" description="Helical" evidence="8">
    <location>
        <begin position="326"/>
        <end position="352"/>
    </location>
</feature>
<feature type="transmembrane region" description="Helical" evidence="8">
    <location>
        <begin position="169"/>
        <end position="190"/>
    </location>
</feature>
<feature type="transmembrane region" description="Helical" evidence="8">
    <location>
        <begin position="67"/>
        <end position="90"/>
    </location>
</feature>
<evidence type="ECO:0000256" key="3">
    <source>
        <dbReference type="ARBA" id="ARBA00022448"/>
    </source>
</evidence>
<dbReference type="PANTHER" id="PTHR21716:SF53">
    <property type="entry name" value="PERMEASE PERM-RELATED"/>
    <property type="match status" value="1"/>
</dbReference>
<protein>
    <submittedName>
        <fullName evidence="9">AI-2E family transporter</fullName>
    </submittedName>
</protein>
<keyword evidence="5 8" id="KW-0812">Transmembrane</keyword>
<keyword evidence="3" id="KW-0813">Transport</keyword>
<feature type="transmembrane region" description="Helical" evidence="8">
    <location>
        <begin position="229"/>
        <end position="256"/>
    </location>
</feature>
<feature type="transmembrane region" description="Helical" evidence="8">
    <location>
        <begin position="262"/>
        <end position="280"/>
    </location>
</feature>
<dbReference type="RefSeq" id="WP_174404751.1">
    <property type="nucleotide sequence ID" value="NZ_BLVO01000013.1"/>
</dbReference>
<comment type="subcellular location">
    <subcellularLocation>
        <location evidence="1">Cell membrane</location>
        <topology evidence="1">Multi-pass membrane protein</topology>
    </subcellularLocation>
</comment>
<proteinExistence type="inferred from homology"/>
<name>A0A7J0BII9_9BACT</name>
<evidence type="ECO:0000256" key="1">
    <source>
        <dbReference type="ARBA" id="ARBA00004651"/>
    </source>
</evidence>
<feature type="transmembrane region" description="Helical" evidence="8">
    <location>
        <begin position="36"/>
        <end position="55"/>
    </location>
</feature>
<feature type="transmembrane region" description="Helical" evidence="8">
    <location>
        <begin position="287"/>
        <end position="306"/>
    </location>
</feature>
<reference evidence="9 10" key="1">
    <citation type="submission" date="2020-05" db="EMBL/GenBank/DDBJ databases">
        <title>Draft genome sequence of Desulfovibrio sp. strain HN2T.</title>
        <authorList>
            <person name="Ueno A."/>
            <person name="Tamazawa S."/>
            <person name="Tamamura S."/>
            <person name="Murakami T."/>
            <person name="Kiyama T."/>
            <person name="Inomata H."/>
            <person name="Amano Y."/>
            <person name="Miyakawa K."/>
            <person name="Tamaki H."/>
            <person name="Naganuma T."/>
            <person name="Kaneko K."/>
        </authorList>
    </citation>
    <scope>NUCLEOTIDE SEQUENCE [LARGE SCALE GENOMIC DNA]</scope>
    <source>
        <strain evidence="9 10">HN2</strain>
    </source>
</reference>
<evidence type="ECO:0000256" key="2">
    <source>
        <dbReference type="ARBA" id="ARBA00009773"/>
    </source>
</evidence>
<evidence type="ECO:0000256" key="5">
    <source>
        <dbReference type="ARBA" id="ARBA00022692"/>
    </source>
</evidence>
<feature type="transmembrane region" description="Helical" evidence="8">
    <location>
        <begin position="12"/>
        <end position="30"/>
    </location>
</feature>
<evidence type="ECO:0000256" key="4">
    <source>
        <dbReference type="ARBA" id="ARBA00022475"/>
    </source>
</evidence>
<dbReference type="EMBL" id="BLVO01000013">
    <property type="protein sequence ID" value="GFM33061.1"/>
    <property type="molecule type" value="Genomic_DNA"/>
</dbReference>
<dbReference type="PANTHER" id="PTHR21716">
    <property type="entry name" value="TRANSMEMBRANE PROTEIN"/>
    <property type="match status" value="1"/>
</dbReference>
<evidence type="ECO:0000313" key="10">
    <source>
        <dbReference type="Proteomes" id="UP000503840"/>
    </source>
</evidence>
<comment type="caution">
    <text evidence="9">The sequence shown here is derived from an EMBL/GenBank/DDBJ whole genome shotgun (WGS) entry which is preliminary data.</text>
</comment>
<gene>
    <name evidence="9" type="ORF">DSM101010T_14260</name>
</gene>
<evidence type="ECO:0000256" key="7">
    <source>
        <dbReference type="ARBA" id="ARBA00023136"/>
    </source>
</evidence>
<dbReference type="GO" id="GO:0055085">
    <property type="term" value="P:transmembrane transport"/>
    <property type="evidence" value="ECO:0007669"/>
    <property type="project" value="TreeGrafter"/>
</dbReference>
<evidence type="ECO:0000313" key="9">
    <source>
        <dbReference type="EMBL" id="GFM33061.1"/>
    </source>
</evidence>
<comment type="similarity">
    <text evidence="2">Belongs to the autoinducer-2 exporter (AI-2E) (TC 2.A.86) family.</text>
</comment>
<keyword evidence="4" id="KW-1003">Cell membrane</keyword>
<accession>A0A7J0BII9</accession>
<keyword evidence="10" id="KW-1185">Reference proteome</keyword>
<dbReference type="Proteomes" id="UP000503840">
    <property type="component" value="Unassembled WGS sequence"/>
</dbReference>
<dbReference type="AlphaFoldDB" id="A0A7J0BII9"/>
<keyword evidence="7 8" id="KW-0472">Membrane</keyword>
<organism evidence="9 10">
    <name type="scientific">Desulfovibrio subterraneus</name>
    <dbReference type="NCBI Taxonomy" id="2718620"/>
    <lineage>
        <taxon>Bacteria</taxon>
        <taxon>Pseudomonadati</taxon>
        <taxon>Thermodesulfobacteriota</taxon>
        <taxon>Desulfovibrionia</taxon>
        <taxon>Desulfovibrionales</taxon>
        <taxon>Desulfovibrionaceae</taxon>
        <taxon>Desulfovibrio</taxon>
    </lineage>
</organism>